<organism evidence="3 4">
    <name type="scientific">Ectocarpus siliculosus</name>
    <name type="common">Brown alga</name>
    <name type="synonym">Conferva siliculosa</name>
    <dbReference type="NCBI Taxonomy" id="2880"/>
    <lineage>
        <taxon>Eukaryota</taxon>
        <taxon>Sar</taxon>
        <taxon>Stramenopiles</taxon>
        <taxon>Ochrophyta</taxon>
        <taxon>PX clade</taxon>
        <taxon>Phaeophyceae</taxon>
        <taxon>Ectocarpales</taxon>
        <taxon>Ectocarpaceae</taxon>
        <taxon>Ectocarpus</taxon>
    </lineage>
</organism>
<sequence length="179" mass="20005">MVHFFDSFSSDPSPTLPLKQRSRRGASRWQRRWWQTAFHPPRIFAFQVKLAGTAGVRVEELTPHRSVVKVANVRRVQNHIGSVHACGMALAAESATGILVGMSVPDSRLPLCKSMAIDFTRLSQGDVTAVAELSEEQLTAVRDQEKGEANVQVTVTDESGKEPIRAEFVWAWVPKRRKK</sequence>
<reference evidence="3 4" key="1">
    <citation type="journal article" date="2010" name="Nature">
        <title>The Ectocarpus genome and the independent evolution of multicellularity in brown algae.</title>
        <authorList>
            <person name="Cock J.M."/>
            <person name="Sterck L."/>
            <person name="Rouze P."/>
            <person name="Scornet D."/>
            <person name="Allen A.E."/>
            <person name="Amoutzias G."/>
            <person name="Anthouard V."/>
            <person name="Artiguenave F."/>
            <person name="Aury J.M."/>
            <person name="Badger J.H."/>
            <person name="Beszteri B."/>
            <person name="Billiau K."/>
            <person name="Bonnet E."/>
            <person name="Bothwell J.H."/>
            <person name="Bowler C."/>
            <person name="Boyen C."/>
            <person name="Brownlee C."/>
            <person name="Carrano C.J."/>
            <person name="Charrier B."/>
            <person name="Cho G.Y."/>
            <person name="Coelho S.M."/>
            <person name="Collen J."/>
            <person name="Corre E."/>
            <person name="Da Silva C."/>
            <person name="Delage L."/>
            <person name="Delaroque N."/>
            <person name="Dittami S.M."/>
            <person name="Doulbeau S."/>
            <person name="Elias M."/>
            <person name="Farnham G."/>
            <person name="Gachon C.M."/>
            <person name="Gschloessl B."/>
            <person name="Heesch S."/>
            <person name="Jabbari K."/>
            <person name="Jubin C."/>
            <person name="Kawai H."/>
            <person name="Kimura K."/>
            <person name="Kloareg B."/>
            <person name="Kupper F.C."/>
            <person name="Lang D."/>
            <person name="Le Bail A."/>
            <person name="Leblanc C."/>
            <person name="Lerouge P."/>
            <person name="Lohr M."/>
            <person name="Lopez P.J."/>
            <person name="Martens C."/>
            <person name="Maumus F."/>
            <person name="Michel G."/>
            <person name="Miranda-Saavedra D."/>
            <person name="Morales J."/>
            <person name="Moreau H."/>
            <person name="Motomura T."/>
            <person name="Nagasato C."/>
            <person name="Napoli C.A."/>
            <person name="Nelson D.R."/>
            <person name="Nyvall-Collen P."/>
            <person name="Peters A.F."/>
            <person name="Pommier C."/>
            <person name="Potin P."/>
            <person name="Poulain J."/>
            <person name="Quesneville H."/>
            <person name="Read B."/>
            <person name="Rensing S.A."/>
            <person name="Ritter A."/>
            <person name="Rousvoal S."/>
            <person name="Samanta M."/>
            <person name="Samson G."/>
            <person name="Schroeder D.C."/>
            <person name="Segurens B."/>
            <person name="Strittmatter M."/>
            <person name="Tonon T."/>
            <person name="Tregear J.W."/>
            <person name="Valentin K."/>
            <person name="von Dassow P."/>
            <person name="Yamagishi T."/>
            <person name="Van de Peer Y."/>
            <person name="Wincker P."/>
        </authorList>
    </citation>
    <scope>NUCLEOTIDE SEQUENCE [LARGE SCALE GENOMIC DNA]</scope>
    <source>
        <strain evidence="3">Ec 32</strain>
        <strain evidence="4">Ec32 / CCAP1310/4</strain>
    </source>
</reference>
<feature type="compositionally biased region" description="Low complexity" evidence="1">
    <location>
        <begin position="1"/>
        <end position="13"/>
    </location>
</feature>
<dbReference type="OrthoDB" id="10255641at2759"/>
<dbReference type="SUPFAM" id="SSF54637">
    <property type="entry name" value="Thioesterase/thiol ester dehydrase-isomerase"/>
    <property type="match status" value="1"/>
</dbReference>
<evidence type="ECO:0008006" key="5">
    <source>
        <dbReference type="Google" id="ProtNLM"/>
    </source>
</evidence>
<dbReference type="EMBL" id="FN648423">
    <property type="protein sequence ID" value="CBJ31287.1"/>
    <property type="molecule type" value="Genomic_DNA"/>
</dbReference>
<dbReference type="OMA" id="GFLVGMN"/>
<name>D7FSZ6_ECTSI</name>
<evidence type="ECO:0000256" key="1">
    <source>
        <dbReference type="SAM" id="MobiDB-lite"/>
    </source>
</evidence>
<evidence type="ECO:0000313" key="3">
    <source>
        <dbReference type="EMBL" id="CBJ31287.1"/>
    </source>
</evidence>
<dbReference type="EMBL" id="FN648905">
    <property type="protein sequence ID" value="CBJ27405.1"/>
    <property type="molecule type" value="Genomic_DNA"/>
</dbReference>
<gene>
    <name evidence="2" type="ORF">Esi_0068_0064</name>
    <name evidence="3" type="ORF">Esi_0242_0044</name>
</gene>
<dbReference type="InParanoid" id="D7FSZ6"/>
<accession>D7FSZ6</accession>
<protein>
    <recommendedName>
        <fullName evidence="5">DUF4442 domain-containing protein</fullName>
    </recommendedName>
</protein>
<dbReference type="Pfam" id="PF14539">
    <property type="entry name" value="DUF4442"/>
    <property type="match status" value="1"/>
</dbReference>
<evidence type="ECO:0000313" key="2">
    <source>
        <dbReference type="EMBL" id="CBJ27405.1"/>
    </source>
</evidence>
<dbReference type="InterPro" id="IPR029069">
    <property type="entry name" value="HotDog_dom_sf"/>
</dbReference>
<feature type="region of interest" description="Disordered" evidence="1">
    <location>
        <begin position="1"/>
        <end position="23"/>
    </location>
</feature>
<keyword evidence="4" id="KW-1185">Reference proteome</keyword>
<proteinExistence type="predicted"/>
<dbReference type="AlphaFoldDB" id="D7FSZ6"/>
<dbReference type="InterPro" id="IPR027961">
    <property type="entry name" value="DUF4442"/>
</dbReference>
<dbReference type="Proteomes" id="UP000002630">
    <property type="component" value="Linkage Group LG30"/>
</dbReference>
<dbReference type="CDD" id="cd03443">
    <property type="entry name" value="PaaI_thioesterase"/>
    <property type="match status" value="1"/>
</dbReference>
<dbReference type="eggNOG" id="ENOG502S44Y">
    <property type="taxonomic scope" value="Eukaryota"/>
</dbReference>
<evidence type="ECO:0000313" key="4">
    <source>
        <dbReference type="Proteomes" id="UP000002630"/>
    </source>
</evidence>
<dbReference type="Gene3D" id="3.10.129.10">
    <property type="entry name" value="Hotdog Thioesterase"/>
    <property type="match status" value="1"/>
</dbReference>